<reference evidence="7" key="1">
    <citation type="submission" date="2020-05" db="EMBL/GenBank/DDBJ databases">
        <title>WGS assembly of Panicum virgatum.</title>
        <authorList>
            <person name="Lovell J.T."/>
            <person name="Jenkins J."/>
            <person name="Shu S."/>
            <person name="Juenger T.E."/>
            <person name="Schmutz J."/>
        </authorList>
    </citation>
    <scope>NUCLEOTIDE SEQUENCE</scope>
    <source>
        <strain evidence="7">AP13</strain>
    </source>
</reference>
<evidence type="ECO:0000256" key="1">
    <source>
        <dbReference type="ARBA" id="ARBA00022723"/>
    </source>
</evidence>
<feature type="binding site" evidence="3">
    <location>
        <position position="176"/>
    </location>
    <ligand>
        <name>substrate</name>
    </ligand>
</feature>
<feature type="active site" description="Proton acceptor" evidence="2">
    <location>
        <position position="167"/>
    </location>
</feature>
<dbReference type="AlphaFoldDB" id="A0A8T0X137"/>
<feature type="binding site" evidence="3">
    <location>
        <position position="162"/>
    </location>
    <ligand>
        <name>substrate</name>
    </ligand>
</feature>
<dbReference type="FunFam" id="2.30.30.230:FF:000002">
    <property type="entry name" value="Fumarylacetoacetase"/>
    <property type="match status" value="1"/>
</dbReference>
<accession>A0A8T0X137</accession>
<sequence>MAGAEQLRSFVEVPAGSQFPIQNLPFGVFHRRGSHSQAPPRPAVAIGDSALDLTAVADAGLFDGPALAGSPCFQALDSVAPVVDWADQLGLAPRKAGLETLNMFLGMGRPAWKEARATSQKILSADEPVLRDNEALRSKCLVPMSDIEMVLPITVGGYTDFFCSVHHDRNCGFIFRGP</sequence>
<evidence type="ECO:0000313" key="8">
    <source>
        <dbReference type="Proteomes" id="UP000823388"/>
    </source>
</evidence>
<keyword evidence="5" id="KW-0460">Magnesium</keyword>
<feature type="binding site" evidence="4">
    <location>
        <position position="160"/>
    </location>
    <ligand>
        <name>Ca(2+)</name>
        <dbReference type="ChEBI" id="CHEBI:29108"/>
    </ligand>
</feature>
<evidence type="ECO:0000256" key="5">
    <source>
        <dbReference type="RuleBase" id="RU366008"/>
    </source>
</evidence>
<protein>
    <recommendedName>
        <fullName evidence="5">Fumarylacetoacetase</fullName>
        <ecNumber evidence="5">3.7.1.2</ecNumber>
    </recommendedName>
    <alternativeName>
        <fullName evidence="5">Fumarylacetoacetate hydrolase</fullName>
    </alternativeName>
</protein>
<evidence type="ECO:0000256" key="4">
    <source>
        <dbReference type="PIRSR" id="PIRSR605959-3"/>
    </source>
</evidence>
<dbReference type="PANTHER" id="PTHR43069:SF2">
    <property type="entry name" value="FUMARYLACETOACETASE"/>
    <property type="match status" value="1"/>
</dbReference>
<dbReference type="InterPro" id="IPR036462">
    <property type="entry name" value="Fumarylacetoacetase_N_sf"/>
</dbReference>
<organism evidence="7 8">
    <name type="scientific">Panicum virgatum</name>
    <name type="common">Blackwell switchgrass</name>
    <dbReference type="NCBI Taxonomy" id="38727"/>
    <lineage>
        <taxon>Eukaryota</taxon>
        <taxon>Viridiplantae</taxon>
        <taxon>Streptophyta</taxon>
        <taxon>Embryophyta</taxon>
        <taxon>Tracheophyta</taxon>
        <taxon>Spermatophyta</taxon>
        <taxon>Magnoliopsida</taxon>
        <taxon>Liliopsida</taxon>
        <taxon>Poales</taxon>
        <taxon>Poaceae</taxon>
        <taxon>PACMAD clade</taxon>
        <taxon>Panicoideae</taxon>
        <taxon>Panicodae</taxon>
        <taxon>Paniceae</taxon>
        <taxon>Panicinae</taxon>
        <taxon>Panicum</taxon>
        <taxon>Panicum sect. Hiantes</taxon>
    </lineage>
</organism>
<dbReference type="EC" id="3.7.1.2" evidence="5"/>
<dbReference type="SUPFAM" id="SSF63433">
    <property type="entry name" value="Fumarylacetoacetate hydrolase, FAH, N-terminal domain"/>
    <property type="match status" value="1"/>
</dbReference>
<keyword evidence="5" id="KW-0828">Tyrosine catabolism</keyword>
<keyword evidence="1 4" id="KW-0479">Metal-binding</keyword>
<dbReference type="Pfam" id="PF09298">
    <property type="entry name" value="FAA_hydrolase_N"/>
    <property type="match status" value="1"/>
</dbReference>
<comment type="caution">
    <text evidence="7">The sequence shown here is derived from an EMBL/GenBank/DDBJ whole genome shotgun (WGS) entry which is preliminary data.</text>
</comment>
<dbReference type="Gene3D" id="2.30.30.230">
    <property type="entry name" value="Fumarylacetoacetase, N-terminal domain"/>
    <property type="match status" value="1"/>
</dbReference>
<dbReference type="GO" id="GO:0004334">
    <property type="term" value="F:fumarylacetoacetase activity"/>
    <property type="evidence" value="ECO:0007669"/>
    <property type="project" value="UniProtKB-UniRule"/>
</dbReference>
<comment type="cofactor">
    <cofactor evidence="5">
        <name>Mg(2+)</name>
        <dbReference type="ChEBI" id="CHEBI:18420"/>
    </cofactor>
    <cofactor evidence="5">
        <name>Ca(2+)</name>
        <dbReference type="ChEBI" id="CHEBI:29108"/>
    </cofactor>
</comment>
<feature type="domain" description="Fumarylacetoacetase N-terminal" evidence="6">
    <location>
        <begin position="22"/>
        <end position="152"/>
    </location>
</feature>
<dbReference type="EMBL" id="CM029038">
    <property type="protein sequence ID" value="KAG2649219.1"/>
    <property type="molecule type" value="Genomic_DNA"/>
</dbReference>
<evidence type="ECO:0000259" key="6">
    <source>
        <dbReference type="Pfam" id="PF09298"/>
    </source>
</evidence>
<dbReference type="GO" id="GO:0046872">
    <property type="term" value="F:metal ion binding"/>
    <property type="evidence" value="ECO:0007669"/>
    <property type="project" value="UniProtKB-UniRule"/>
</dbReference>
<dbReference type="InterPro" id="IPR015377">
    <property type="entry name" value="Fumarylacetoacetase_N"/>
</dbReference>
<dbReference type="InterPro" id="IPR005959">
    <property type="entry name" value="Fumarylacetoacetase"/>
</dbReference>
<dbReference type="GO" id="GO:0006559">
    <property type="term" value="P:L-phenylalanine catabolic process"/>
    <property type="evidence" value="ECO:0007669"/>
    <property type="project" value="UniProtKB-UniRule"/>
</dbReference>
<comment type="pathway">
    <text evidence="5">Amino-acid degradation; L-phenylalanine degradation; acetoacetate and fumarate from L-phenylalanine: step 6/6.</text>
</comment>
<comment type="similarity">
    <text evidence="5">Belongs to the FAH family.</text>
</comment>
<keyword evidence="5" id="KW-0585">Phenylalanine catabolism</keyword>
<evidence type="ECO:0000313" key="7">
    <source>
        <dbReference type="EMBL" id="KAG2649219.1"/>
    </source>
</evidence>
<keyword evidence="8" id="KW-1185">Reference proteome</keyword>
<comment type="catalytic activity">
    <reaction evidence="5">
        <text>4-fumarylacetoacetate + H2O = acetoacetate + fumarate + H(+)</text>
        <dbReference type="Rhea" id="RHEA:10244"/>
        <dbReference type="ChEBI" id="CHEBI:13705"/>
        <dbReference type="ChEBI" id="CHEBI:15377"/>
        <dbReference type="ChEBI" id="CHEBI:15378"/>
        <dbReference type="ChEBI" id="CHEBI:18034"/>
        <dbReference type="ChEBI" id="CHEBI:29806"/>
        <dbReference type="EC" id="3.7.1.2"/>
    </reaction>
</comment>
<dbReference type="Proteomes" id="UP000823388">
    <property type="component" value="Chromosome 1N"/>
</dbReference>
<dbReference type="GO" id="GO:1902000">
    <property type="term" value="P:homogentisate catabolic process"/>
    <property type="evidence" value="ECO:0007669"/>
    <property type="project" value="TreeGrafter"/>
</dbReference>
<dbReference type="GO" id="GO:0006572">
    <property type="term" value="P:L-tyrosine catabolic process"/>
    <property type="evidence" value="ECO:0007669"/>
    <property type="project" value="UniProtKB-UniRule"/>
</dbReference>
<evidence type="ECO:0000256" key="2">
    <source>
        <dbReference type="PIRSR" id="PIRSR605959-1"/>
    </source>
</evidence>
<dbReference type="PANTHER" id="PTHR43069">
    <property type="entry name" value="FUMARYLACETOACETASE"/>
    <property type="match status" value="1"/>
</dbReference>
<evidence type="ECO:0000256" key="3">
    <source>
        <dbReference type="PIRSR" id="PIRSR605959-2"/>
    </source>
</evidence>
<proteinExistence type="inferred from homology"/>
<name>A0A8T0X137_PANVG</name>
<gene>
    <name evidence="7" type="ORF">PVAP13_1NG098288</name>
</gene>
<keyword evidence="4 5" id="KW-0106">Calcium</keyword>
<keyword evidence="5" id="KW-0378">Hydrolase</keyword>